<accession>A0A2G9GVJ7</accession>
<dbReference type="PANTHER" id="PTHR31672:SF11">
    <property type="entry name" value="F-BOX PROTEIN CPR1-LIKE ISOFORM X2"/>
    <property type="match status" value="1"/>
</dbReference>
<dbReference type="EMBL" id="NKXS01003563">
    <property type="protein sequence ID" value="PIN09298.1"/>
    <property type="molecule type" value="Genomic_DNA"/>
</dbReference>
<dbReference type="InterPro" id="IPR050796">
    <property type="entry name" value="SCF_F-box_component"/>
</dbReference>
<dbReference type="InterPro" id="IPR006527">
    <property type="entry name" value="F-box-assoc_dom_typ1"/>
</dbReference>
<evidence type="ECO:0000313" key="2">
    <source>
        <dbReference type="EMBL" id="PIN09298.1"/>
    </source>
</evidence>
<proteinExistence type="predicted"/>
<reference evidence="3" key="1">
    <citation type="journal article" date="2018" name="Gigascience">
        <title>Genome assembly of the Pink Ipe (Handroanthus impetiginosus, Bignoniaceae), a highly valued, ecologically keystone Neotropical timber forest tree.</title>
        <authorList>
            <person name="Silva-Junior O.B."/>
            <person name="Grattapaglia D."/>
            <person name="Novaes E."/>
            <person name="Collevatti R.G."/>
        </authorList>
    </citation>
    <scope>NUCLEOTIDE SEQUENCE [LARGE SCALE GENOMIC DNA]</scope>
    <source>
        <strain evidence="3">cv. UFG-1</strain>
    </source>
</reference>
<evidence type="ECO:0000259" key="1">
    <source>
        <dbReference type="Pfam" id="PF07734"/>
    </source>
</evidence>
<comment type="caution">
    <text evidence="2">The sequence shown here is derived from an EMBL/GenBank/DDBJ whole genome shotgun (WGS) entry which is preliminary data.</text>
</comment>
<feature type="domain" description="F-box associated beta-propeller type 1" evidence="1">
    <location>
        <begin position="108"/>
        <end position="257"/>
    </location>
</feature>
<dbReference type="InterPro" id="IPR017451">
    <property type="entry name" value="F-box-assoc_interact_dom"/>
</dbReference>
<name>A0A2G9GVJ7_9LAMI</name>
<dbReference type="AlphaFoldDB" id="A0A2G9GVJ7"/>
<evidence type="ECO:0000313" key="3">
    <source>
        <dbReference type="Proteomes" id="UP000231279"/>
    </source>
</evidence>
<dbReference type="PANTHER" id="PTHR31672">
    <property type="entry name" value="BNACNNG10540D PROTEIN"/>
    <property type="match status" value="1"/>
</dbReference>
<sequence>MICCKQYTVRKDAGAKRQRLLSKFLQTKSARRAGNSQEKTSSQDSDIEVQNHQLIMELPQDLLLEIFALLPAESLFTLQSKTMTFVGPENNPKYYFHFLDLDHGNHSYIELGNVITSYDGLVLATVKNQSSLMLMNPLTRKYTALPLGKATDFSYQSFGIAFCNDSSLYKVVHLYCEKQGDGSCEILSISATTRNWTRIEGPSSELLRNIRKTNPVSVGRSLYWMSEKHLSDYFVISINVENEKFITKKLPISSGKHSRIVEIGGGLGYVAYGEDHNLMQGWILRKDGTESEENWVKSFNINLNNVYAIVICSSRDGKEMVFEGPGDCLYEVYSRDYIDWWFERIEELYIPRRNTLVS</sequence>
<dbReference type="Proteomes" id="UP000231279">
    <property type="component" value="Unassembled WGS sequence"/>
</dbReference>
<keyword evidence="3" id="KW-1185">Reference proteome</keyword>
<dbReference type="Pfam" id="PF07734">
    <property type="entry name" value="FBA_1"/>
    <property type="match status" value="1"/>
</dbReference>
<protein>
    <recommendedName>
        <fullName evidence="1">F-box associated beta-propeller type 1 domain-containing protein</fullName>
    </recommendedName>
</protein>
<dbReference type="OrthoDB" id="1938527at2759"/>
<organism evidence="2 3">
    <name type="scientific">Handroanthus impetiginosus</name>
    <dbReference type="NCBI Taxonomy" id="429701"/>
    <lineage>
        <taxon>Eukaryota</taxon>
        <taxon>Viridiplantae</taxon>
        <taxon>Streptophyta</taxon>
        <taxon>Embryophyta</taxon>
        <taxon>Tracheophyta</taxon>
        <taxon>Spermatophyta</taxon>
        <taxon>Magnoliopsida</taxon>
        <taxon>eudicotyledons</taxon>
        <taxon>Gunneridae</taxon>
        <taxon>Pentapetalae</taxon>
        <taxon>asterids</taxon>
        <taxon>lamiids</taxon>
        <taxon>Lamiales</taxon>
        <taxon>Bignoniaceae</taxon>
        <taxon>Crescentiina</taxon>
        <taxon>Tabebuia alliance</taxon>
        <taxon>Handroanthus</taxon>
    </lineage>
</organism>
<dbReference type="InterPro" id="IPR011043">
    <property type="entry name" value="Gal_Oxase/kelch_b-propeller"/>
</dbReference>
<dbReference type="NCBIfam" id="TIGR01640">
    <property type="entry name" value="F_box_assoc_1"/>
    <property type="match status" value="1"/>
</dbReference>
<gene>
    <name evidence="2" type="ORF">CDL12_18129</name>
</gene>
<dbReference type="SUPFAM" id="SSF50965">
    <property type="entry name" value="Galactose oxidase, central domain"/>
    <property type="match status" value="1"/>
</dbReference>